<protein>
    <submittedName>
        <fullName evidence="3">Polyketide synthase PksJ</fullName>
    </submittedName>
</protein>
<keyword evidence="4" id="KW-1185">Reference proteome</keyword>
<dbReference type="EMBL" id="FMSV02000556">
    <property type="protein sequence ID" value="SEH08695.1"/>
    <property type="molecule type" value="Genomic_DNA"/>
</dbReference>
<evidence type="ECO:0000313" key="3">
    <source>
        <dbReference type="EMBL" id="SEH08695.1"/>
    </source>
</evidence>
<dbReference type="InterPro" id="IPR020845">
    <property type="entry name" value="AMP-binding_CS"/>
</dbReference>
<accession>A0A1H6FI18</accession>
<dbReference type="Pfam" id="PF00501">
    <property type="entry name" value="AMP-binding"/>
    <property type="match status" value="1"/>
</dbReference>
<dbReference type="InterPro" id="IPR036736">
    <property type="entry name" value="ACP-like_sf"/>
</dbReference>
<dbReference type="SUPFAM" id="SSF47336">
    <property type="entry name" value="ACP-like"/>
    <property type="match status" value="1"/>
</dbReference>
<dbReference type="Gene3D" id="1.10.1200.10">
    <property type="entry name" value="ACP-like"/>
    <property type="match status" value="1"/>
</dbReference>
<dbReference type="PANTHER" id="PTHR22754:SF32">
    <property type="entry name" value="DISCO-INTERACTING PROTEIN 2"/>
    <property type="match status" value="1"/>
</dbReference>
<dbReference type="Gene3D" id="3.40.50.12780">
    <property type="entry name" value="N-terminal domain of ligase-like"/>
    <property type="match status" value="1"/>
</dbReference>
<dbReference type="Gene3D" id="3.30.300.30">
    <property type="match status" value="1"/>
</dbReference>
<reference evidence="3 4" key="1">
    <citation type="submission" date="2016-10" db="EMBL/GenBank/DDBJ databases">
        <authorList>
            <person name="de Groot N.N."/>
        </authorList>
    </citation>
    <scope>NUCLEOTIDE SEQUENCE [LARGE SCALE GENOMIC DNA]</scope>
    <source>
        <strain evidence="3">MBHS1</strain>
    </source>
</reference>
<organism evidence="3 4">
    <name type="scientific">Candidatus Venteria ishoeyi</name>
    <dbReference type="NCBI Taxonomy" id="1899563"/>
    <lineage>
        <taxon>Bacteria</taxon>
        <taxon>Pseudomonadati</taxon>
        <taxon>Pseudomonadota</taxon>
        <taxon>Gammaproteobacteria</taxon>
        <taxon>Thiotrichales</taxon>
        <taxon>Thiotrichaceae</taxon>
        <taxon>Venteria</taxon>
    </lineage>
</organism>
<dbReference type="InterPro" id="IPR042099">
    <property type="entry name" value="ANL_N_sf"/>
</dbReference>
<comment type="similarity">
    <text evidence="1">Belongs to the ATP-dependent AMP-binding enzyme family.</text>
</comment>
<gene>
    <name evidence="3" type="primary">pksJ</name>
    <name evidence="3" type="ORF">MBHS_04587</name>
</gene>
<dbReference type="OrthoDB" id="9803968at2"/>
<evidence type="ECO:0000313" key="4">
    <source>
        <dbReference type="Proteomes" id="UP000236724"/>
    </source>
</evidence>
<sequence length="652" mass="72572">MSHLYATLPEALTSAANTPYGIRYIQSQQQESYLSYHDLKQRALGILGTLQAKGIKPGNELIILLQDNEPFIDAFWAGLLGGIPLVSVATGNSDEHRRKVFHIFEQLEQPFLYTSRKIFERLAVFAQSQGLVQQWEHIKNHCFLIEELHKLSPGTPHSVQTDDIAFIQYSSGSTGQPKGVTLTHANLLHNIHAIINTAAIKPEDHMMSWMPLTHDMGIIGFHLTPLVCSCQQYLIPTELFVRRPMLWLLKASEHGGTLLSSPNFGYKHTLQRYKPEQSQALDLSSVRLIFNGAEPISVELCKAFMQAFSQHGLSANSMFPVYGLAEASLAVSFSQPGKPLKSLSLERNALNLGHAIQIKAAQENNTTQFVNVGKNIQYCELRIADENHQASPAATIGHIEIRGPNVTQGYYRNPEASQSCINQDGWLDTGDLGFMHEGDLYVTGREKDLIIINGQNYYPQDIENLAEACDGIELGKIAACGIFSKEAATDVLILFVAFKGSNEDFWSLIQPIAQVIGSQTGLEVAHILPVRKLPKTTSGKVQRYQLTKQYLNGEFDTIISTLHDTKKQTIQTIQQGNHLEQEILEICAAVMSDKSFSATDNLFDIGSSSLTLAQIFEQLDERYPDQLDIADLFDHPSVSELAQYIKHKLNSD</sequence>
<dbReference type="SUPFAM" id="SSF56801">
    <property type="entry name" value="Acetyl-CoA synthetase-like"/>
    <property type="match status" value="1"/>
</dbReference>
<dbReference type="Pfam" id="PF00550">
    <property type="entry name" value="PP-binding"/>
    <property type="match status" value="1"/>
</dbReference>
<dbReference type="InterPro" id="IPR045851">
    <property type="entry name" value="AMP-bd_C_sf"/>
</dbReference>
<dbReference type="InterPro" id="IPR000873">
    <property type="entry name" value="AMP-dep_synth/lig_dom"/>
</dbReference>
<dbReference type="PROSITE" id="PS50075">
    <property type="entry name" value="CARRIER"/>
    <property type="match status" value="1"/>
</dbReference>
<evidence type="ECO:0000259" key="2">
    <source>
        <dbReference type="PROSITE" id="PS50075"/>
    </source>
</evidence>
<dbReference type="AlphaFoldDB" id="A0A1H6FI18"/>
<dbReference type="Proteomes" id="UP000236724">
    <property type="component" value="Unassembled WGS sequence"/>
</dbReference>
<name>A0A1H6FI18_9GAMM</name>
<dbReference type="InterPro" id="IPR009081">
    <property type="entry name" value="PP-bd_ACP"/>
</dbReference>
<feature type="domain" description="Carrier" evidence="2">
    <location>
        <begin position="574"/>
        <end position="649"/>
    </location>
</feature>
<evidence type="ECO:0000256" key="1">
    <source>
        <dbReference type="ARBA" id="ARBA00006432"/>
    </source>
</evidence>
<proteinExistence type="inferred from homology"/>
<dbReference type="PROSITE" id="PS00455">
    <property type="entry name" value="AMP_BINDING"/>
    <property type="match status" value="1"/>
</dbReference>
<dbReference type="PANTHER" id="PTHR22754">
    <property type="entry name" value="DISCO-INTERACTING PROTEIN 2 DIP2 -RELATED"/>
    <property type="match status" value="1"/>
</dbReference>
<dbReference type="RefSeq" id="WP_103922213.1">
    <property type="nucleotide sequence ID" value="NZ_FMSV02000556.1"/>
</dbReference>